<dbReference type="PANTHER" id="PTHR30213:SF0">
    <property type="entry name" value="UPF0761 MEMBRANE PROTEIN YIHY"/>
    <property type="match status" value="1"/>
</dbReference>
<reference evidence="7 8" key="1">
    <citation type="submission" date="2017-01" db="EMBL/GenBank/DDBJ databases">
        <title>Novel large sulfur bacteria in the metagenomes of groundwater-fed chemosynthetic microbial mats in the Lake Huron basin.</title>
        <authorList>
            <person name="Sharrar A.M."/>
            <person name="Flood B.E."/>
            <person name="Bailey J.V."/>
            <person name="Jones D.S."/>
            <person name="Biddanda B."/>
            <person name="Ruberg S.A."/>
            <person name="Marcus D.N."/>
            <person name="Dick G.J."/>
        </authorList>
    </citation>
    <scope>NUCLEOTIDE SEQUENCE [LARGE SCALE GENOMIC DNA]</scope>
    <source>
        <strain evidence="7">A8</strain>
    </source>
</reference>
<evidence type="ECO:0000256" key="3">
    <source>
        <dbReference type="ARBA" id="ARBA00022692"/>
    </source>
</evidence>
<feature type="transmembrane region" description="Helical" evidence="6">
    <location>
        <begin position="174"/>
        <end position="194"/>
    </location>
</feature>
<dbReference type="Pfam" id="PF03631">
    <property type="entry name" value="Virul_fac_BrkB"/>
    <property type="match status" value="1"/>
</dbReference>
<evidence type="ECO:0000256" key="4">
    <source>
        <dbReference type="ARBA" id="ARBA00022989"/>
    </source>
</evidence>
<keyword evidence="2" id="KW-1003">Cell membrane</keyword>
<name>A0A1Y1QE73_9GAMM</name>
<feature type="transmembrane region" description="Helical" evidence="6">
    <location>
        <begin position="235"/>
        <end position="258"/>
    </location>
</feature>
<evidence type="ECO:0000256" key="6">
    <source>
        <dbReference type="SAM" id="Phobius"/>
    </source>
</evidence>
<evidence type="ECO:0000256" key="1">
    <source>
        <dbReference type="ARBA" id="ARBA00004651"/>
    </source>
</evidence>
<dbReference type="GO" id="GO:0005886">
    <property type="term" value="C:plasma membrane"/>
    <property type="evidence" value="ECO:0007669"/>
    <property type="project" value="UniProtKB-SubCell"/>
</dbReference>
<protein>
    <submittedName>
        <fullName evidence="7">Ribonuclease BN</fullName>
    </submittedName>
</protein>
<sequence>MRAKTFQFLRALPIALFHDMHQGNITLRAMGLVYTTLLSLVPLLALSFSMLKGFGVHNQMEPLLLKLLEPMGAKALELTQQILGFVDNMQVGVLGFAGLAILLYTVISLMGKVEEAFNFVWRVKRPRSFLAQFRDYLSVVLVGPLLLFSALGLWGAFSQWEVVHTVVTLKPLSLVLQTSPTVLIVLAFTLLYLFMPNTHVKPWAALGGATFAGVAWQIAGWLFASFVVSSGQQTAIYSIFASLFLFMLWLYVGWLIVLTGARLAYYFQYPDAVHLPQQPTETSMQTRELLTIAILREIGTRFLNKDTPATLDDLRQLIPVSRFLLENTLDELNIYGIISRDDDEPTHYLLRISPDKLSVAEIRQRLWQGTPKQQQQATQIRQQAGISSEWLNTLVNTPDATMQQLIQAAPAETARDDQGIIR</sequence>
<evidence type="ECO:0000313" key="8">
    <source>
        <dbReference type="Proteomes" id="UP000192491"/>
    </source>
</evidence>
<keyword evidence="3 6" id="KW-0812">Transmembrane</keyword>
<comment type="caution">
    <text evidence="7">The sequence shown here is derived from an EMBL/GenBank/DDBJ whole genome shotgun (WGS) entry which is preliminary data.</text>
</comment>
<feature type="transmembrane region" description="Helical" evidence="6">
    <location>
        <begin position="133"/>
        <end position="154"/>
    </location>
</feature>
<organism evidence="7 8">
    <name type="scientific">Thiothrix lacustris</name>
    <dbReference type="NCBI Taxonomy" id="525917"/>
    <lineage>
        <taxon>Bacteria</taxon>
        <taxon>Pseudomonadati</taxon>
        <taxon>Pseudomonadota</taxon>
        <taxon>Gammaproteobacteria</taxon>
        <taxon>Thiotrichales</taxon>
        <taxon>Thiotrichaceae</taxon>
        <taxon>Thiothrix</taxon>
    </lineage>
</organism>
<proteinExistence type="predicted"/>
<dbReference type="EMBL" id="MTEJ01000408">
    <property type="protein sequence ID" value="OQX03414.1"/>
    <property type="molecule type" value="Genomic_DNA"/>
</dbReference>
<accession>A0A1Y1QE73</accession>
<dbReference type="Proteomes" id="UP000192491">
    <property type="component" value="Unassembled WGS sequence"/>
</dbReference>
<dbReference type="AlphaFoldDB" id="A0A1Y1QE73"/>
<keyword evidence="4 6" id="KW-1133">Transmembrane helix</keyword>
<keyword evidence="5 6" id="KW-0472">Membrane</keyword>
<feature type="transmembrane region" description="Helical" evidence="6">
    <location>
        <begin position="93"/>
        <end position="113"/>
    </location>
</feature>
<comment type="subcellular location">
    <subcellularLocation>
        <location evidence="1">Cell membrane</location>
        <topology evidence="1">Multi-pass membrane protein</topology>
    </subcellularLocation>
</comment>
<gene>
    <name evidence="7" type="ORF">BWK73_39625</name>
</gene>
<evidence type="ECO:0000313" key="7">
    <source>
        <dbReference type="EMBL" id="OQX03414.1"/>
    </source>
</evidence>
<feature type="transmembrane region" description="Helical" evidence="6">
    <location>
        <begin position="31"/>
        <end position="51"/>
    </location>
</feature>
<feature type="transmembrane region" description="Helical" evidence="6">
    <location>
        <begin position="203"/>
        <end position="223"/>
    </location>
</feature>
<evidence type="ECO:0000256" key="5">
    <source>
        <dbReference type="ARBA" id="ARBA00023136"/>
    </source>
</evidence>
<evidence type="ECO:0000256" key="2">
    <source>
        <dbReference type="ARBA" id="ARBA00022475"/>
    </source>
</evidence>
<dbReference type="InterPro" id="IPR017039">
    <property type="entry name" value="Virul_fac_BrkB"/>
</dbReference>
<dbReference type="NCBIfam" id="TIGR00765">
    <property type="entry name" value="yihY_not_rbn"/>
    <property type="match status" value="1"/>
</dbReference>
<dbReference type="PANTHER" id="PTHR30213">
    <property type="entry name" value="INNER MEMBRANE PROTEIN YHJD"/>
    <property type="match status" value="1"/>
</dbReference>